<dbReference type="NCBIfam" id="TIGR02262">
    <property type="entry name" value="benz_CoA_lig"/>
    <property type="match status" value="1"/>
</dbReference>
<evidence type="ECO:0000259" key="2">
    <source>
        <dbReference type="Pfam" id="PF00501"/>
    </source>
</evidence>
<organism evidence="4 5">
    <name type="scientific">Ferroglobus placidus (strain DSM 10642 / AEDII12DO)</name>
    <dbReference type="NCBI Taxonomy" id="589924"/>
    <lineage>
        <taxon>Archaea</taxon>
        <taxon>Methanobacteriati</taxon>
        <taxon>Methanobacteriota</taxon>
        <taxon>Archaeoglobi</taxon>
        <taxon>Archaeoglobales</taxon>
        <taxon>Archaeoglobaceae</taxon>
        <taxon>Ferroglobus</taxon>
    </lineage>
</organism>
<dbReference type="InterPro" id="IPR045851">
    <property type="entry name" value="AMP-bd_C_sf"/>
</dbReference>
<dbReference type="GO" id="GO:0044550">
    <property type="term" value="P:secondary metabolite biosynthetic process"/>
    <property type="evidence" value="ECO:0007669"/>
    <property type="project" value="TreeGrafter"/>
</dbReference>
<dbReference type="Proteomes" id="UP000002613">
    <property type="component" value="Chromosome"/>
</dbReference>
<dbReference type="PaxDb" id="589924-Ferp_0091"/>
<dbReference type="Gene3D" id="3.30.300.30">
    <property type="match status" value="1"/>
</dbReference>
<dbReference type="GO" id="GO:0016878">
    <property type="term" value="F:acid-thiol ligase activity"/>
    <property type="evidence" value="ECO:0007669"/>
    <property type="project" value="TreeGrafter"/>
</dbReference>
<dbReference type="Gene3D" id="3.40.50.12780">
    <property type="entry name" value="N-terminal domain of ligase-like"/>
    <property type="match status" value="1"/>
</dbReference>
<keyword evidence="1 4" id="KW-0436">Ligase</keyword>
<dbReference type="InterPro" id="IPR042099">
    <property type="entry name" value="ANL_N_sf"/>
</dbReference>
<dbReference type="Pfam" id="PF13193">
    <property type="entry name" value="AMP-binding_C"/>
    <property type="match status" value="1"/>
</dbReference>
<feature type="domain" description="AMP-dependent synthetase/ligase" evidence="2">
    <location>
        <begin position="24"/>
        <end position="381"/>
    </location>
</feature>
<evidence type="ECO:0000313" key="5">
    <source>
        <dbReference type="Proteomes" id="UP000002613"/>
    </source>
</evidence>
<dbReference type="EMBL" id="CP001899">
    <property type="protein sequence ID" value="ADC64280.1"/>
    <property type="molecule type" value="Genomic_DNA"/>
</dbReference>
<accession>D3S144</accession>
<reference evidence="4 5" key="2">
    <citation type="journal article" date="2011" name="Stand. Genomic Sci.">
        <title>Complete genome sequence of Ferroglobus placidus AEDII12DO.</title>
        <authorList>
            <person name="Anderson I."/>
            <person name="Risso C."/>
            <person name="Holmes D."/>
            <person name="Lucas S."/>
            <person name="Copeland A."/>
            <person name="Lapidus A."/>
            <person name="Cheng J.F."/>
            <person name="Bruce D."/>
            <person name="Goodwin L."/>
            <person name="Pitluck S."/>
            <person name="Saunders E."/>
            <person name="Brettin T."/>
            <person name="Detter J.C."/>
            <person name="Han C."/>
            <person name="Tapia R."/>
            <person name="Larimer F."/>
            <person name="Land M."/>
            <person name="Hauser L."/>
            <person name="Woyke T."/>
            <person name="Lovley D."/>
            <person name="Kyrpides N."/>
            <person name="Ivanova N."/>
        </authorList>
    </citation>
    <scope>NUCLEOTIDE SEQUENCE [LARGE SCALE GENOMIC DNA]</scope>
    <source>
        <strain evidence="5">DSM 10642 / AEDII12DO</strain>
    </source>
</reference>
<dbReference type="SUPFAM" id="SSF56801">
    <property type="entry name" value="Acetyl-CoA synthetase-like"/>
    <property type="match status" value="1"/>
</dbReference>
<evidence type="ECO:0000259" key="3">
    <source>
        <dbReference type="Pfam" id="PF13193"/>
    </source>
</evidence>
<dbReference type="STRING" id="589924.Ferp_0091"/>
<dbReference type="InterPro" id="IPR025110">
    <property type="entry name" value="AMP-bd_C"/>
</dbReference>
<dbReference type="RefSeq" id="WP_012964629.1">
    <property type="nucleotide sequence ID" value="NC_013849.1"/>
</dbReference>
<dbReference type="PANTHER" id="PTHR43352:SF1">
    <property type="entry name" value="ANTHRANILATE--COA LIGASE"/>
    <property type="match status" value="1"/>
</dbReference>
<evidence type="ECO:0000313" key="4">
    <source>
        <dbReference type="EMBL" id="ADC64280.1"/>
    </source>
</evidence>
<sequence>MPISGEKFEFNVPERMNLAEIVVDRQAERFPEKTAIVCVGSEKMGIKEEKVTFKELKDLTNKAANAFINEGMSFDDRVLIVLPDSIDFYIAFYGAIKLGAVPVPVNTYLFEEDYAYFLEDSRAKFAVIYSGFEKALKAAENSKYLKEVFTEKDLRELTNKASSEFEPLKLSKDSMAFWLYSSGTTGKPKGVVHLHHDPIFVCESYHRRVLGLSSEDVCYSVSKLFFAYGLGSCGYGSLYFGATVVVDPERPDPERAAEILEKYGVTALFTVPSFYARLVEIDRDVKHKLRIAVSGGEPLPEAVWYKFKEKFGVEIVEHIGSTEALYAFIGHYPGKVKPGYTGVVMPGWEVKLVDENGNEIVEDGIPGKLLIKGDSVAAFYWEKHEKTKKAFLGEWYDTGDTFVKEGEYFKYHGRADDLIKTRGLWVSPVKVENALLKHPAIEECAVVQGFNEKKLEVVAAYVVLRKGYDESVVDDVKRFLREQGLKGFEIPEKWVFVRELPRTATGKIQKYKLRMKEFEEAFGK</sequence>
<dbReference type="AlphaFoldDB" id="D3S144"/>
<dbReference type="Pfam" id="PF00501">
    <property type="entry name" value="AMP-binding"/>
    <property type="match status" value="1"/>
</dbReference>
<dbReference type="InterPro" id="IPR011957">
    <property type="entry name" value="Benz_CoA_lig"/>
</dbReference>
<keyword evidence="5" id="KW-1185">Reference proteome</keyword>
<dbReference type="eggNOG" id="arCOG06122">
    <property type="taxonomic scope" value="Archaea"/>
</dbReference>
<feature type="domain" description="AMP-binding enzyme C-terminal" evidence="3">
    <location>
        <begin position="430"/>
        <end position="507"/>
    </location>
</feature>
<protein>
    <submittedName>
        <fullName evidence="4">Benzoate-CoA ligase family</fullName>
    </submittedName>
</protein>
<name>D3S144_FERPA</name>
<reference evidence="5" key="1">
    <citation type="submission" date="2010-02" db="EMBL/GenBank/DDBJ databases">
        <title>Complete sequence of Ferroglobus placidus DSM 10642.</title>
        <authorList>
            <consortium name="US DOE Joint Genome Institute"/>
            <person name="Lucas S."/>
            <person name="Copeland A."/>
            <person name="Lapidus A."/>
            <person name="Cheng J.-F."/>
            <person name="Bruce D."/>
            <person name="Goodwin L."/>
            <person name="Pitluck S."/>
            <person name="Saunders E."/>
            <person name="Brettin T."/>
            <person name="Detter J.C."/>
            <person name="Han C."/>
            <person name="Tapia R."/>
            <person name="Larimer F."/>
            <person name="Land M."/>
            <person name="Hauser L."/>
            <person name="Kyrpides N."/>
            <person name="Ivanova N."/>
            <person name="Holmes D."/>
            <person name="Lovley D."/>
            <person name="Kyrpides N."/>
            <person name="Anderson I.J."/>
            <person name="Woyke T."/>
        </authorList>
    </citation>
    <scope>NUCLEOTIDE SEQUENCE [LARGE SCALE GENOMIC DNA]</scope>
    <source>
        <strain evidence="5">DSM 10642 / AEDII12DO</strain>
    </source>
</reference>
<evidence type="ECO:0000256" key="1">
    <source>
        <dbReference type="ARBA" id="ARBA00022598"/>
    </source>
</evidence>
<dbReference type="OrthoDB" id="193284at2157"/>
<dbReference type="GO" id="GO:0016405">
    <property type="term" value="F:CoA-ligase activity"/>
    <property type="evidence" value="ECO:0007669"/>
    <property type="project" value="InterPro"/>
</dbReference>
<dbReference type="PANTHER" id="PTHR43352">
    <property type="entry name" value="ACETYL-COA SYNTHETASE"/>
    <property type="match status" value="1"/>
</dbReference>
<proteinExistence type="predicted"/>
<dbReference type="KEGG" id="fpl:Ferp_0091"/>
<dbReference type="GeneID" id="8777583"/>
<dbReference type="InterPro" id="IPR000873">
    <property type="entry name" value="AMP-dep_synth/lig_dom"/>
</dbReference>
<gene>
    <name evidence="4" type="ordered locus">Ferp_0091</name>
</gene>
<dbReference type="GO" id="GO:0005524">
    <property type="term" value="F:ATP binding"/>
    <property type="evidence" value="ECO:0007669"/>
    <property type="project" value="InterPro"/>
</dbReference>
<dbReference type="HOGENOM" id="CLU_000022_59_10_2"/>